<dbReference type="NCBIfam" id="TIGR04183">
    <property type="entry name" value="Por_Secre_tail"/>
    <property type="match status" value="1"/>
</dbReference>
<comment type="caution">
    <text evidence="3">The sequence shown here is derived from an EMBL/GenBank/DDBJ whole genome shotgun (WGS) entry which is preliminary data.</text>
</comment>
<gene>
    <name evidence="3" type="ORF">F0P94_04670</name>
</gene>
<dbReference type="EMBL" id="VTWT01000002">
    <property type="protein sequence ID" value="KAA9340724.1"/>
    <property type="molecule type" value="Genomic_DNA"/>
</dbReference>
<reference evidence="3 4" key="1">
    <citation type="submission" date="2019-09" db="EMBL/GenBank/DDBJ databases">
        <title>Genome sequence of Adhaeribacter sp. M2.</title>
        <authorList>
            <person name="Srinivasan S."/>
        </authorList>
    </citation>
    <scope>NUCLEOTIDE SEQUENCE [LARGE SCALE GENOMIC DNA]</scope>
    <source>
        <strain evidence="3 4">M2</strain>
    </source>
</reference>
<sequence length="478" mass="51904">MKKLLFFFAFATLVAFRVNAQFGSLTNLHPINITTDTKDKPQSKVWSHGGSQWTALATDTGAYLWRLDGTTWTNVLKLSSTDYGRADCKVVGNVTHIFLFRGEASHLVSVEYVPATNTYKRWSVRKNKVPVMLDMGAETATIDIDGTGRMWLVSDSPSKIKVRWSDAPYTTWNGPIILASGVNQDDLGAVVAMPATNQIGVFWSDQTTRRFGFKTHNDADPPTVWSADEVPASQSALQIGGGMVDDHLNLTVASDGTIYAAVKTSYNDPLQPQLGLLVRRPSGAWDNLYEVTRMDGTRPIVLLNETAGKIKVVYPAAELGGDILYRESPVNNIAFGPAHTLMAGMYNYASSSKQPYNSEVVIIASGTNQAVSVLANEQGVLGTSTNIPDSGNSTVLQAHPNPFNSQATINFTVPKNEAYTLTLHDLKGSQATVLAQGKALTSEKTEYRINGTGLANGIYLVKLQTGNAVKVLRLILQK</sequence>
<dbReference type="RefSeq" id="WP_150902651.1">
    <property type="nucleotide sequence ID" value="NZ_VTWT01000002.1"/>
</dbReference>
<protein>
    <submittedName>
        <fullName evidence="3">T9SS type A sorting domain-containing protein</fullName>
    </submittedName>
</protein>
<dbReference type="InterPro" id="IPR026444">
    <property type="entry name" value="Secre_tail"/>
</dbReference>
<dbReference type="AlphaFoldDB" id="A0A5N1J4D9"/>
<evidence type="ECO:0000259" key="2">
    <source>
        <dbReference type="Pfam" id="PF18962"/>
    </source>
</evidence>
<feature type="chain" id="PRO_5025031557" evidence="1">
    <location>
        <begin position="21"/>
        <end position="478"/>
    </location>
</feature>
<accession>A0A5N1J4D9</accession>
<evidence type="ECO:0000313" key="3">
    <source>
        <dbReference type="EMBL" id="KAA9340724.1"/>
    </source>
</evidence>
<evidence type="ECO:0000313" key="4">
    <source>
        <dbReference type="Proteomes" id="UP000326570"/>
    </source>
</evidence>
<name>A0A5N1J4D9_9BACT</name>
<evidence type="ECO:0000256" key="1">
    <source>
        <dbReference type="SAM" id="SignalP"/>
    </source>
</evidence>
<dbReference type="Proteomes" id="UP000326570">
    <property type="component" value="Unassembled WGS sequence"/>
</dbReference>
<keyword evidence="1" id="KW-0732">Signal</keyword>
<feature type="domain" description="Secretion system C-terminal sorting" evidence="2">
    <location>
        <begin position="400"/>
        <end position="473"/>
    </location>
</feature>
<feature type="signal peptide" evidence="1">
    <location>
        <begin position="1"/>
        <end position="20"/>
    </location>
</feature>
<keyword evidence="4" id="KW-1185">Reference proteome</keyword>
<organism evidence="3 4">
    <name type="scientific">Adhaeribacter soli</name>
    <dbReference type="NCBI Taxonomy" id="2607655"/>
    <lineage>
        <taxon>Bacteria</taxon>
        <taxon>Pseudomonadati</taxon>
        <taxon>Bacteroidota</taxon>
        <taxon>Cytophagia</taxon>
        <taxon>Cytophagales</taxon>
        <taxon>Hymenobacteraceae</taxon>
        <taxon>Adhaeribacter</taxon>
    </lineage>
</organism>
<dbReference type="Pfam" id="PF18962">
    <property type="entry name" value="Por_Secre_tail"/>
    <property type="match status" value="1"/>
</dbReference>
<proteinExistence type="predicted"/>